<accession>A0A6I8VU58</accession>
<dbReference type="GO" id="GO:0016020">
    <property type="term" value="C:membrane"/>
    <property type="evidence" value="ECO:0007669"/>
    <property type="project" value="TreeGrafter"/>
</dbReference>
<feature type="transmembrane region" description="Helical" evidence="1">
    <location>
        <begin position="45"/>
        <end position="67"/>
    </location>
</feature>
<proteinExistence type="predicted"/>
<feature type="transmembrane region" description="Helical" evidence="1">
    <location>
        <begin position="79"/>
        <end position="100"/>
    </location>
</feature>
<dbReference type="AlphaFoldDB" id="A0A6I8VU58"/>
<reference evidence="2" key="1">
    <citation type="submission" date="2024-06" db="UniProtKB">
        <authorList>
            <consortium name="RefSeq"/>
        </authorList>
    </citation>
    <scope>NUCLEOTIDE SEQUENCE [LARGE SCALE GENOMIC DNA]</scope>
    <source>
        <strain evidence="2">MV2-25</strain>
    </source>
</reference>
<feature type="transmembrane region" description="Helical" evidence="1">
    <location>
        <begin position="162"/>
        <end position="181"/>
    </location>
</feature>
<keyword evidence="1" id="KW-1133">Transmembrane helix</keyword>
<evidence type="ECO:0000256" key="1">
    <source>
        <dbReference type="SAM" id="Phobius"/>
    </source>
</evidence>
<dbReference type="KEGG" id="dpo:6898341"/>
<dbReference type="PANTHER" id="PTHR12242:SF46">
    <property type="entry name" value="IP08657P-RELATED"/>
    <property type="match status" value="1"/>
</dbReference>
<dbReference type="RefSeq" id="XP_033234607.1">
    <property type="nucleotide sequence ID" value="XM_033378716.1"/>
</dbReference>
<dbReference type="InterPro" id="IPR049352">
    <property type="entry name" value="Rost"/>
</dbReference>
<keyword evidence="1" id="KW-0472">Membrane</keyword>
<dbReference type="Pfam" id="PF21534">
    <property type="entry name" value="Rost"/>
    <property type="match status" value="1"/>
</dbReference>
<evidence type="ECO:0000313" key="2">
    <source>
        <dbReference type="Proteomes" id="UP000001819"/>
    </source>
</evidence>
<dbReference type="PANTHER" id="PTHR12242">
    <property type="entry name" value="OS02G0130600 PROTEIN-RELATED"/>
    <property type="match status" value="1"/>
</dbReference>
<reference evidence="3" key="2">
    <citation type="submission" date="2025-08" db="UniProtKB">
        <authorList>
            <consortium name="RefSeq"/>
        </authorList>
    </citation>
    <scope>IDENTIFICATION</scope>
    <source>
        <strain evidence="3">MV-25-SWS-2005</strain>
        <tissue evidence="3">Whole body</tissue>
    </source>
</reference>
<name>A0A6I8VU58_DROPS</name>
<feature type="transmembrane region" description="Helical" evidence="1">
    <location>
        <begin position="124"/>
        <end position="146"/>
    </location>
</feature>
<feature type="transmembrane region" description="Helical" evidence="1">
    <location>
        <begin position="188"/>
        <end position="207"/>
    </location>
</feature>
<gene>
    <name evidence="3" type="primary">LOC6898341</name>
</gene>
<dbReference type="Proteomes" id="UP000001819">
    <property type="component" value="Chromosome 3"/>
</dbReference>
<organism evidence="2 3">
    <name type="scientific">Drosophila pseudoobscura pseudoobscura</name>
    <name type="common">Fruit fly</name>
    <dbReference type="NCBI Taxonomy" id="46245"/>
    <lineage>
        <taxon>Eukaryota</taxon>
        <taxon>Metazoa</taxon>
        <taxon>Ecdysozoa</taxon>
        <taxon>Arthropoda</taxon>
        <taxon>Hexapoda</taxon>
        <taxon>Insecta</taxon>
        <taxon>Pterygota</taxon>
        <taxon>Neoptera</taxon>
        <taxon>Endopterygota</taxon>
        <taxon>Diptera</taxon>
        <taxon>Brachycera</taxon>
        <taxon>Muscomorpha</taxon>
        <taxon>Ephydroidea</taxon>
        <taxon>Drosophilidae</taxon>
        <taxon>Drosophila</taxon>
        <taxon>Sophophora</taxon>
    </lineage>
</organism>
<keyword evidence="2" id="KW-1185">Reference proteome</keyword>
<protein>
    <submittedName>
        <fullName evidence="3">Protein rolling stone-like</fullName>
    </submittedName>
</protein>
<feature type="transmembrane region" description="Helical" evidence="1">
    <location>
        <begin position="227"/>
        <end position="253"/>
    </location>
</feature>
<sequence length="266" mass="31167">MTLFDDFCKSLNEELQRENFGFAYKGVDLFYRSQWQKGVTNALYLLYRWIWALFFLGVHIMCIIMQFCGGKFFIYMTNWGYGLCTITMLLAAVQVTCWHYDLRNTRSVVQESGNKTETTRGLKVYWWLYNMTITMALSISTVYWVFLHGKMNKPMRFPVTNVITHGLNMVMMLIDFLVVAFPLRLLHVVYSIALAILFFVFTLIYHFCGGTDEHGNPYVYPILDWNNPTSCLVTFAGIFVLIVCYWFLLFGLYKLKRMFNKASSSV</sequence>
<dbReference type="InParanoid" id="A0A6I8VU58"/>
<keyword evidence="1" id="KW-0812">Transmembrane</keyword>
<evidence type="ECO:0000313" key="3">
    <source>
        <dbReference type="RefSeq" id="XP_033234607.1"/>
    </source>
</evidence>